<name>A0A0W0R4S5_9GAMM</name>
<keyword evidence="9" id="KW-0614">Plasmid</keyword>
<dbReference type="PATRIC" id="fig|45056.6.peg.715"/>
<dbReference type="AlphaFoldDB" id="A0A0W0R4S5"/>
<evidence type="ECO:0000256" key="1">
    <source>
        <dbReference type="ARBA" id="ARBA00004781"/>
    </source>
</evidence>
<sequence>MKVLILGITGMLGSAVFHSLNQAKNLEVWGTLRKKSALNHFPEEYHARIVNDVEVLDIDNLLKVCETIRPNVIINCIGLIKQLAVAKDPLVVLPINAMLPHRLANIASLIQARLIHISTDCVFSGKKGNYRESDLSDAEDLYGKSKYIGEVSKGSALTIRTSIIGHELNSNYALVDWFLSQKENIKGFSKAIFSGFPTMELARIIRDYVLPQEDLSGLYHVASNAIDKYSLLSLIAEVYNKKINIIEDTALEINRSLNAERFNSATGYIPPQWPELISSMHASRHLFGVK</sequence>
<dbReference type="EC" id="1.1.1.133" evidence="3 6"/>
<evidence type="ECO:0000313" key="9">
    <source>
        <dbReference type="EMBL" id="VEH85693.1"/>
    </source>
</evidence>
<evidence type="ECO:0000256" key="2">
    <source>
        <dbReference type="ARBA" id="ARBA00010944"/>
    </source>
</evidence>
<gene>
    <name evidence="9" type="primary">rfbD</name>
    <name evidence="8" type="ORF">Lade_0692</name>
    <name evidence="9" type="ORF">NCTC12735_01328</name>
</gene>
<dbReference type="Gene3D" id="3.40.50.720">
    <property type="entry name" value="NAD(P)-binding Rossmann-like Domain"/>
    <property type="match status" value="1"/>
</dbReference>
<dbReference type="GO" id="GO:0009243">
    <property type="term" value="P:O antigen biosynthetic process"/>
    <property type="evidence" value="ECO:0007669"/>
    <property type="project" value="UniProtKB-UniPathway"/>
</dbReference>
<keyword evidence="6 9" id="KW-0560">Oxidoreductase</keyword>
<dbReference type="OrthoDB" id="9803892at2"/>
<reference evidence="8 10" key="1">
    <citation type="submission" date="2015-11" db="EMBL/GenBank/DDBJ databases">
        <title>Identification of large and diverse effector repertoires of 38 Legionella species.</title>
        <authorList>
            <person name="Burstein D."/>
            <person name="Amaro F."/>
            <person name="Zusman T."/>
            <person name="Lifshitz Z."/>
            <person name="Cohen O."/>
            <person name="Gilbert J.A."/>
            <person name="Pupko T."/>
            <person name="Shuman H.A."/>
            <person name="Segal G."/>
        </authorList>
    </citation>
    <scope>NUCLEOTIDE SEQUENCE [LARGE SCALE GENOMIC DNA]</scope>
    <source>
        <strain evidence="8 10">1762-AUS-E</strain>
    </source>
</reference>
<comment type="similarity">
    <text evidence="2 6">Belongs to the dTDP-4-dehydrorhamnose reductase family.</text>
</comment>
<dbReference type="STRING" id="45056.Lade_0692"/>
<dbReference type="Proteomes" id="UP000281170">
    <property type="component" value="Plasmid 19"/>
</dbReference>
<dbReference type="PANTHER" id="PTHR10491">
    <property type="entry name" value="DTDP-4-DEHYDRORHAMNOSE REDUCTASE"/>
    <property type="match status" value="1"/>
</dbReference>
<dbReference type="GO" id="GO:0005829">
    <property type="term" value="C:cytosol"/>
    <property type="evidence" value="ECO:0007669"/>
    <property type="project" value="TreeGrafter"/>
</dbReference>
<dbReference type="UniPathway" id="UPA00124"/>
<dbReference type="Proteomes" id="UP000054859">
    <property type="component" value="Unassembled WGS sequence"/>
</dbReference>
<dbReference type="SUPFAM" id="SSF51735">
    <property type="entry name" value="NAD(P)-binding Rossmann-fold domains"/>
    <property type="match status" value="1"/>
</dbReference>
<evidence type="ECO:0000256" key="6">
    <source>
        <dbReference type="RuleBase" id="RU364082"/>
    </source>
</evidence>
<keyword evidence="10" id="KW-1185">Reference proteome</keyword>
<proteinExistence type="inferred from homology"/>
<dbReference type="PANTHER" id="PTHR10491:SF4">
    <property type="entry name" value="METHIONINE ADENOSYLTRANSFERASE 2 SUBUNIT BETA"/>
    <property type="match status" value="1"/>
</dbReference>
<reference evidence="9 11" key="2">
    <citation type="submission" date="2018-12" db="EMBL/GenBank/DDBJ databases">
        <authorList>
            <consortium name="Pathogen Informatics"/>
        </authorList>
    </citation>
    <scope>NUCLEOTIDE SEQUENCE [LARGE SCALE GENOMIC DNA]</scope>
    <source>
        <strain evidence="9 11">NCTC12735</strain>
        <plasmid evidence="11">19</plasmid>
    </source>
</reference>
<dbReference type="InterPro" id="IPR005913">
    <property type="entry name" value="dTDP_dehydrorham_reduct"/>
</dbReference>
<dbReference type="GO" id="GO:0008831">
    <property type="term" value="F:dTDP-4-dehydrorhamnose reductase activity"/>
    <property type="evidence" value="ECO:0007669"/>
    <property type="project" value="UniProtKB-EC"/>
</dbReference>
<evidence type="ECO:0000256" key="3">
    <source>
        <dbReference type="ARBA" id="ARBA00012929"/>
    </source>
</evidence>
<dbReference type="Pfam" id="PF04321">
    <property type="entry name" value="RmlD_sub_bind"/>
    <property type="match status" value="1"/>
</dbReference>
<accession>A0A0W0R4S5</accession>
<dbReference type="InterPro" id="IPR036291">
    <property type="entry name" value="NAD(P)-bd_dom_sf"/>
</dbReference>
<dbReference type="EMBL" id="LR134428">
    <property type="protein sequence ID" value="VEH85693.1"/>
    <property type="molecule type" value="Genomic_DNA"/>
</dbReference>
<organism evidence="8 10">
    <name type="scientific">Legionella adelaidensis</name>
    <dbReference type="NCBI Taxonomy" id="45056"/>
    <lineage>
        <taxon>Bacteria</taxon>
        <taxon>Pseudomonadati</taxon>
        <taxon>Pseudomonadota</taxon>
        <taxon>Gammaproteobacteria</taxon>
        <taxon>Legionellales</taxon>
        <taxon>Legionellaceae</taxon>
        <taxon>Legionella</taxon>
    </lineage>
</organism>
<evidence type="ECO:0000313" key="8">
    <source>
        <dbReference type="EMBL" id="KTC66034.1"/>
    </source>
</evidence>
<comment type="catalytic activity">
    <reaction evidence="5 6">
        <text>dTDP-beta-L-rhamnose + NADP(+) = dTDP-4-dehydro-beta-L-rhamnose + NADPH + H(+)</text>
        <dbReference type="Rhea" id="RHEA:21796"/>
        <dbReference type="ChEBI" id="CHEBI:15378"/>
        <dbReference type="ChEBI" id="CHEBI:57510"/>
        <dbReference type="ChEBI" id="CHEBI:57783"/>
        <dbReference type="ChEBI" id="CHEBI:58349"/>
        <dbReference type="ChEBI" id="CHEBI:62830"/>
        <dbReference type="EC" id="1.1.1.133"/>
    </reaction>
</comment>
<evidence type="ECO:0000313" key="11">
    <source>
        <dbReference type="Proteomes" id="UP000281170"/>
    </source>
</evidence>
<evidence type="ECO:0000256" key="4">
    <source>
        <dbReference type="ARBA" id="ARBA00017099"/>
    </source>
</evidence>
<protein>
    <recommendedName>
        <fullName evidence="4 6">dTDP-4-dehydrorhamnose reductase</fullName>
        <ecNumber evidence="3 6">1.1.1.133</ecNumber>
    </recommendedName>
</protein>
<dbReference type="GO" id="GO:0019305">
    <property type="term" value="P:dTDP-rhamnose biosynthetic process"/>
    <property type="evidence" value="ECO:0007669"/>
    <property type="project" value="UniProtKB-UniPathway"/>
</dbReference>
<dbReference type="EMBL" id="LNKA01000001">
    <property type="protein sequence ID" value="KTC66034.1"/>
    <property type="molecule type" value="Genomic_DNA"/>
</dbReference>
<comment type="pathway">
    <text evidence="1 6">Carbohydrate biosynthesis; dTDP-L-rhamnose biosynthesis.</text>
</comment>
<dbReference type="KEGG" id="ladl:NCTC12735_01328"/>
<feature type="domain" description="RmlD-like substrate binding" evidence="7">
    <location>
        <begin position="1"/>
        <end position="241"/>
    </location>
</feature>
<evidence type="ECO:0000256" key="5">
    <source>
        <dbReference type="ARBA" id="ARBA00048200"/>
    </source>
</evidence>
<evidence type="ECO:0000259" key="7">
    <source>
        <dbReference type="Pfam" id="PF04321"/>
    </source>
</evidence>
<comment type="cofactor">
    <cofactor evidence="6">
        <name>Mg(2+)</name>
        <dbReference type="ChEBI" id="CHEBI:18420"/>
    </cofactor>
    <text evidence="6">Binds 1 Mg(2+) ion per monomer.</text>
</comment>
<comment type="function">
    <text evidence="6">Catalyzes the reduction of dTDP-6-deoxy-L-lyxo-4-hexulose to yield dTDP-L-rhamnose.</text>
</comment>
<evidence type="ECO:0000313" key="10">
    <source>
        <dbReference type="Proteomes" id="UP000054859"/>
    </source>
</evidence>
<geneLocation type="plasmid" evidence="9 11">
    <name>19</name>
</geneLocation>
<keyword evidence="6" id="KW-0521">NADP</keyword>
<dbReference type="RefSeq" id="WP_058461743.1">
    <property type="nucleotide sequence ID" value="NZ_CAAAHS010000005.1"/>
</dbReference>
<dbReference type="InterPro" id="IPR029903">
    <property type="entry name" value="RmlD-like-bd"/>
</dbReference>
<dbReference type="CDD" id="cd05254">
    <property type="entry name" value="dTDP_HR_like_SDR_e"/>
    <property type="match status" value="1"/>
</dbReference>
<dbReference type="UniPathway" id="UPA00281"/>